<dbReference type="EMBL" id="CP011280">
    <property type="protein sequence ID" value="AKC95627.1"/>
    <property type="molecule type" value="Genomic_DNA"/>
</dbReference>
<dbReference type="Proteomes" id="UP000033103">
    <property type="component" value="Chromosome"/>
</dbReference>
<keyword evidence="2" id="KW-1185">Reference proteome</keyword>
<dbReference type="HOGENOM" id="CLU_380676_0_0_0"/>
<dbReference type="STRING" id="187101.VC03_03765"/>
<dbReference type="RefSeq" id="WP_046328733.1">
    <property type="nucleotide sequence ID" value="NZ_CP011280.1"/>
</dbReference>
<dbReference type="KEGG" id="sns:VC03_03765"/>
<gene>
    <name evidence="1" type="ORF">VC03_03765</name>
</gene>
<dbReference type="PATRIC" id="fig|1069640.6.peg.744"/>
<reference evidence="1 2" key="1">
    <citation type="journal article" date="2012" name="BMC Genomics">
        <title>Genomic sequence analysis and characterization of Sneathia amnii sp. nov.</title>
        <authorList>
            <consortium name="Vaginal Microbiome Consortium (additional members)"/>
            <person name="Harwich M.D.Jr."/>
            <person name="Serrano M.G."/>
            <person name="Fettweis J.M."/>
            <person name="Alves J.M."/>
            <person name="Reimers M.A."/>
            <person name="Buck G.A."/>
            <person name="Jefferson K.K."/>
        </authorList>
    </citation>
    <scope>NUCLEOTIDE SEQUENCE [LARGE SCALE GENOMIC DNA]</scope>
    <source>
        <strain evidence="1 2">SN35</strain>
    </source>
</reference>
<dbReference type="OrthoDB" id="1660014at2"/>
<protein>
    <submittedName>
        <fullName evidence="1">Transcriptional regulator</fullName>
    </submittedName>
</protein>
<accession>A0A0E3ZAF4</accession>
<dbReference type="AlphaFoldDB" id="A0A0E3ZAF4"/>
<proteinExistence type="predicted"/>
<name>A0A0E3ZAF4_9FUSO</name>
<sequence>MEKISQTNRTILFEQINPDKLNLLTIIGETELQNSLSDDMIEEINKELLVESFDDFLIKFEPTIYSYFDANKNKVCYTLEKDVNIPSECVTEIRLGKDNAFFRMLLALLDARNNNKVKNVNFNYTDILELLSPKKIIENLKQSRKEINYLYDKYENLDDKNPEKKEIGDKLNYAFLEASKNYNNVLSMLPLAIEDIEVRLSLDKSNNPLNKLDRIKPGLLTIAENGSLEITEINTTSNLLQIESNQKNTENLAQLFIDDYNETVEYKSTYVANLISRSYVPNSVTLNEIDIEKEITNYNSYLEIYKQSQDDFITISKELVKKVLGIKIFFDQYNTKYKQMKPKLLITNFKVDLLMNPKSKKALAIYLNTVNNKNDFTNTIWFGILPNVNYDVSIENQKIKKKFMGSDTEEILEKNKFNDILNIADLLEKYKIQLFFNFQASDKTDFKTFSINGVEEYKKKTMVLEDKTYSEYLIPVFPNFTIIPKNKSKVTIGMTKGDENKELFYYINGLYIDASYAAAGLISAYQCPGYLKDRFKNVNPSIPGVRINIESSENSFEIKTTLPKEISGYTVDIKNSINEANYGFVFASENAIYNGNVVDNVTVYKARSMNKSGGYNYEPIYKTLTCTYIERIMRYETTDFKEDRLNFFFSSSPNSTKSLWSKNSMYVNAILRAEDDMTYSIDSNTCSLNLSFAGDVKHLNLMINSKE</sequence>
<evidence type="ECO:0000313" key="2">
    <source>
        <dbReference type="Proteomes" id="UP000033103"/>
    </source>
</evidence>
<evidence type="ECO:0000313" key="1">
    <source>
        <dbReference type="EMBL" id="AKC95627.1"/>
    </source>
</evidence>
<organism evidence="1 2">
    <name type="scientific">Sneathia vaginalis</name>
    <dbReference type="NCBI Taxonomy" id="187101"/>
    <lineage>
        <taxon>Bacteria</taxon>
        <taxon>Fusobacteriati</taxon>
        <taxon>Fusobacteriota</taxon>
        <taxon>Fusobacteriia</taxon>
        <taxon>Fusobacteriales</taxon>
        <taxon>Leptotrichiaceae</taxon>
        <taxon>Sneathia</taxon>
    </lineage>
</organism>